<dbReference type="RefSeq" id="WP_089952184.1">
    <property type="nucleotide sequence ID" value="NZ_FOFR01000007.1"/>
</dbReference>
<organism evidence="2 3">
    <name type="scientific">Lentzea xinjiangensis</name>
    <dbReference type="NCBI Taxonomy" id="402600"/>
    <lineage>
        <taxon>Bacteria</taxon>
        <taxon>Bacillati</taxon>
        <taxon>Actinomycetota</taxon>
        <taxon>Actinomycetes</taxon>
        <taxon>Pseudonocardiales</taxon>
        <taxon>Pseudonocardiaceae</taxon>
        <taxon>Lentzea</taxon>
    </lineage>
</organism>
<gene>
    <name evidence="2" type="ORF">SAMN05216188_107132</name>
</gene>
<dbReference type="Proteomes" id="UP000199352">
    <property type="component" value="Unassembled WGS sequence"/>
</dbReference>
<dbReference type="EMBL" id="FOFR01000007">
    <property type="protein sequence ID" value="SER03019.1"/>
    <property type="molecule type" value="Genomic_DNA"/>
</dbReference>
<dbReference type="OrthoDB" id="1645442at2"/>
<evidence type="ECO:0000259" key="1">
    <source>
        <dbReference type="PROSITE" id="PS51819"/>
    </source>
</evidence>
<dbReference type="STRING" id="402600.SAMN05216188_107132"/>
<dbReference type="InterPro" id="IPR037523">
    <property type="entry name" value="VOC_core"/>
</dbReference>
<dbReference type="Gene3D" id="3.10.180.10">
    <property type="entry name" value="2,3-Dihydroxybiphenyl 1,2-Dioxygenase, domain 1"/>
    <property type="match status" value="1"/>
</dbReference>
<dbReference type="CDD" id="cd06587">
    <property type="entry name" value="VOC"/>
    <property type="match status" value="1"/>
</dbReference>
<evidence type="ECO:0000313" key="3">
    <source>
        <dbReference type="Proteomes" id="UP000199352"/>
    </source>
</evidence>
<feature type="domain" description="VOC" evidence="1">
    <location>
        <begin position="2"/>
        <end position="118"/>
    </location>
</feature>
<keyword evidence="3" id="KW-1185">Reference proteome</keyword>
<name>A0A1H9KVG0_9PSEU</name>
<accession>A0A1H9KVG0</accession>
<dbReference type="Pfam" id="PF18029">
    <property type="entry name" value="Glyoxalase_6"/>
    <property type="match status" value="1"/>
</dbReference>
<dbReference type="InterPro" id="IPR029068">
    <property type="entry name" value="Glyas_Bleomycin-R_OHBP_Dase"/>
</dbReference>
<proteinExistence type="predicted"/>
<dbReference type="SUPFAM" id="SSF54593">
    <property type="entry name" value="Glyoxalase/Bleomycin resistance protein/Dihydroxybiphenyl dioxygenase"/>
    <property type="match status" value="1"/>
</dbReference>
<sequence length="118" mass="13112">MRLNAVTVGTARPRVLAQFYARLLGTVPSALEDDWAQVRAPAGMAVNFEREREFRRPVWPSEPGRPVATQHLDIEVQDLRAATEHALACGAVLAGVQPQENVRVLFDPDGHPFCLFHD</sequence>
<dbReference type="PANTHER" id="PTHR35908">
    <property type="entry name" value="HYPOTHETICAL FUSION PROTEIN"/>
    <property type="match status" value="1"/>
</dbReference>
<reference evidence="3" key="1">
    <citation type="submission" date="2016-10" db="EMBL/GenBank/DDBJ databases">
        <authorList>
            <person name="Varghese N."/>
            <person name="Submissions S."/>
        </authorList>
    </citation>
    <scope>NUCLEOTIDE SEQUENCE [LARGE SCALE GENOMIC DNA]</scope>
    <source>
        <strain evidence="3">CGMCC 4.3525</strain>
    </source>
</reference>
<protein>
    <recommendedName>
        <fullName evidence="1">VOC domain-containing protein</fullName>
    </recommendedName>
</protein>
<dbReference type="PROSITE" id="PS51819">
    <property type="entry name" value="VOC"/>
    <property type="match status" value="1"/>
</dbReference>
<dbReference type="AlphaFoldDB" id="A0A1H9KVG0"/>
<evidence type="ECO:0000313" key="2">
    <source>
        <dbReference type="EMBL" id="SER03019.1"/>
    </source>
</evidence>
<dbReference type="InterPro" id="IPR041581">
    <property type="entry name" value="Glyoxalase_6"/>
</dbReference>
<dbReference type="PANTHER" id="PTHR35908:SF1">
    <property type="entry name" value="CONSERVED PROTEIN"/>
    <property type="match status" value="1"/>
</dbReference>